<dbReference type="RefSeq" id="WP_091457419.1">
    <property type="nucleotide sequence ID" value="NZ_FOGD01000007.1"/>
</dbReference>
<dbReference type="EMBL" id="FOGD01000007">
    <property type="protein sequence ID" value="SER34530.1"/>
    <property type="molecule type" value="Genomic_DNA"/>
</dbReference>
<keyword evidence="1" id="KW-0732">Signal</keyword>
<dbReference type="InterPro" id="IPR023346">
    <property type="entry name" value="Lysozyme-like_dom_sf"/>
</dbReference>
<name>A0A1H9NEZ7_9BURK</name>
<dbReference type="Proteomes" id="UP000199766">
    <property type="component" value="Unassembled WGS sequence"/>
</dbReference>
<evidence type="ECO:0000313" key="2">
    <source>
        <dbReference type="EMBL" id="SER34530.1"/>
    </source>
</evidence>
<dbReference type="AlphaFoldDB" id="A0A1H9NEZ7"/>
<evidence type="ECO:0000256" key="1">
    <source>
        <dbReference type="SAM" id="SignalP"/>
    </source>
</evidence>
<reference evidence="2 3" key="1">
    <citation type="submission" date="2016-10" db="EMBL/GenBank/DDBJ databases">
        <authorList>
            <person name="de Groot N.N."/>
        </authorList>
    </citation>
    <scope>NUCLEOTIDE SEQUENCE [LARGE SCALE GENOMIC DNA]</scope>
    <source>
        <strain evidence="2 3">ATCC 35958</strain>
    </source>
</reference>
<dbReference type="STRING" id="180197.SAMN02982919_02194"/>
<dbReference type="OrthoDB" id="5945995at2"/>
<keyword evidence="3" id="KW-1185">Reference proteome</keyword>
<organism evidence="2 3">
    <name type="scientific">Giesbergeria anulus</name>
    <dbReference type="NCBI Taxonomy" id="180197"/>
    <lineage>
        <taxon>Bacteria</taxon>
        <taxon>Pseudomonadati</taxon>
        <taxon>Pseudomonadota</taxon>
        <taxon>Betaproteobacteria</taxon>
        <taxon>Burkholderiales</taxon>
        <taxon>Comamonadaceae</taxon>
        <taxon>Giesbergeria</taxon>
    </lineage>
</organism>
<evidence type="ECO:0008006" key="4">
    <source>
        <dbReference type="Google" id="ProtNLM"/>
    </source>
</evidence>
<protein>
    <recommendedName>
        <fullName evidence="4">Transglycosylase SLT domain-containing protein</fullName>
    </recommendedName>
</protein>
<proteinExistence type="predicted"/>
<feature type="chain" id="PRO_5011491957" description="Transglycosylase SLT domain-containing protein" evidence="1">
    <location>
        <begin position="23"/>
        <end position="239"/>
    </location>
</feature>
<accession>A0A1H9NEZ7</accession>
<feature type="signal peptide" evidence="1">
    <location>
        <begin position="1"/>
        <end position="22"/>
    </location>
</feature>
<gene>
    <name evidence="2" type="ORF">SAMN02982919_02194</name>
</gene>
<evidence type="ECO:0000313" key="3">
    <source>
        <dbReference type="Proteomes" id="UP000199766"/>
    </source>
</evidence>
<dbReference type="SUPFAM" id="SSF53955">
    <property type="entry name" value="Lysozyme-like"/>
    <property type="match status" value="1"/>
</dbReference>
<sequence length="239" mass="26958">MHSGIRTLSTITFFLFSGLCSAESLTVYSCENGSLIQQEFSTQKSTSESVATLLRSGQAVWSRGTIDKYTIDAMAEGRGIWFAAPLPTLMQVAGTQVAPEILTAIALKETGRKERFWPWSINWAGKSYYLESREHAIEAAKQLIKAGYTNFDTSVMQVNWRWHGHRFANIDAAFDPVTNIRIAEQILVEQFNATGSWRDAIARYHSKTPSRNQPYLADVLQKMGELQKKNLETPEKRIC</sequence>